<evidence type="ECO:0000256" key="1">
    <source>
        <dbReference type="SAM" id="MobiDB-lite"/>
    </source>
</evidence>
<keyword evidence="3" id="KW-1185">Reference proteome</keyword>
<feature type="region of interest" description="Disordered" evidence="1">
    <location>
        <begin position="242"/>
        <end position="270"/>
    </location>
</feature>
<dbReference type="STRING" id="93625.A0A409WVN8"/>
<accession>A0A409WVN8</accession>
<sequence>MSTSPGDSEAASSSSSATNTTISTYIRDPKEVYTVRSYLLRWVPLELADTIMDEARYWPTIISSASSHSPDLWLPDWPAEGHASVRIKEVCFTITSCDQGWTTDPGPFRTNYHGSFTWFEAFVARNFQDYPTSRDDLYKEADVRDRIQISVRRSEKLRSKKDIIASKWQIQRNFRASPFYRTHRVVWSAKDTASAAVNEQDARKYDEKTGAYRAAGFVQTLLPGDRIGIIMKAKVSVVKRRHVLQKDPSRPPPIPESQTNQRPEHWIPLE</sequence>
<proteinExistence type="predicted"/>
<dbReference type="InParanoid" id="A0A409WVN8"/>
<comment type="caution">
    <text evidence="2">The sequence shown here is derived from an EMBL/GenBank/DDBJ whole genome shotgun (WGS) entry which is preliminary data.</text>
</comment>
<dbReference type="EMBL" id="NHYD01003124">
    <property type="protein sequence ID" value="PPQ82557.1"/>
    <property type="molecule type" value="Genomic_DNA"/>
</dbReference>
<reference evidence="2 3" key="1">
    <citation type="journal article" date="2018" name="Evol. Lett.">
        <title>Horizontal gene cluster transfer increased hallucinogenic mushroom diversity.</title>
        <authorList>
            <person name="Reynolds H.T."/>
            <person name="Vijayakumar V."/>
            <person name="Gluck-Thaler E."/>
            <person name="Korotkin H.B."/>
            <person name="Matheny P.B."/>
            <person name="Slot J.C."/>
        </authorList>
    </citation>
    <scope>NUCLEOTIDE SEQUENCE [LARGE SCALE GENOMIC DNA]</scope>
    <source>
        <strain evidence="2 3">2631</strain>
    </source>
</reference>
<evidence type="ECO:0000313" key="3">
    <source>
        <dbReference type="Proteomes" id="UP000283269"/>
    </source>
</evidence>
<dbReference type="AlphaFoldDB" id="A0A409WVN8"/>
<name>A0A409WVN8_PSICY</name>
<protein>
    <submittedName>
        <fullName evidence="2">Uncharacterized protein</fullName>
    </submittedName>
</protein>
<gene>
    <name evidence="2" type="ORF">CVT25_007166</name>
</gene>
<organism evidence="2 3">
    <name type="scientific">Psilocybe cyanescens</name>
    <dbReference type="NCBI Taxonomy" id="93625"/>
    <lineage>
        <taxon>Eukaryota</taxon>
        <taxon>Fungi</taxon>
        <taxon>Dikarya</taxon>
        <taxon>Basidiomycota</taxon>
        <taxon>Agaricomycotina</taxon>
        <taxon>Agaricomycetes</taxon>
        <taxon>Agaricomycetidae</taxon>
        <taxon>Agaricales</taxon>
        <taxon>Agaricineae</taxon>
        <taxon>Strophariaceae</taxon>
        <taxon>Psilocybe</taxon>
    </lineage>
</organism>
<dbReference type="OrthoDB" id="66095at2759"/>
<evidence type="ECO:0000313" key="2">
    <source>
        <dbReference type="EMBL" id="PPQ82557.1"/>
    </source>
</evidence>
<dbReference type="Proteomes" id="UP000283269">
    <property type="component" value="Unassembled WGS sequence"/>
</dbReference>